<keyword evidence="3 6" id="KW-0812">Transmembrane</keyword>
<keyword evidence="2" id="KW-1003">Cell membrane</keyword>
<evidence type="ECO:0000256" key="6">
    <source>
        <dbReference type="SAM" id="Phobius"/>
    </source>
</evidence>
<dbReference type="GO" id="GO:0005886">
    <property type="term" value="C:plasma membrane"/>
    <property type="evidence" value="ECO:0007669"/>
    <property type="project" value="UniProtKB-SubCell"/>
</dbReference>
<gene>
    <name evidence="7" type="ORF">C5Q98_04580</name>
</gene>
<dbReference type="OrthoDB" id="9775903at2"/>
<feature type="transmembrane region" description="Helical" evidence="6">
    <location>
        <begin position="94"/>
        <end position="116"/>
    </location>
</feature>
<evidence type="ECO:0008006" key="9">
    <source>
        <dbReference type="Google" id="ProtNLM"/>
    </source>
</evidence>
<keyword evidence="4 6" id="KW-1133">Transmembrane helix</keyword>
<dbReference type="PANTHER" id="PTHR30213">
    <property type="entry name" value="INNER MEMBRANE PROTEIN YHJD"/>
    <property type="match status" value="1"/>
</dbReference>
<feature type="transmembrane region" description="Helical" evidence="6">
    <location>
        <begin position="184"/>
        <end position="205"/>
    </location>
</feature>
<feature type="transmembrane region" description="Helical" evidence="6">
    <location>
        <begin position="253"/>
        <end position="278"/>
    </location>
</feature>
<keyword evidence="5 6" id="KW-0472">Membrane</keyword>
<dbReference type="InterPro" id="IPR017039">
    <property type="entry name" value="Virul_fac_BrkB"/>
</dbReference>
<accession>A0A2S0KNF9</accession>
<dbReference type="KEGG" id="fsa:C5Q98_04580"/>
<organism evidence="7 8">
    <name type="scientific">Fastidiosipila sanguinis</name>
    <dbReference type="NCBI Taxonomy" id="236753"/>
    <lineage>
        <taxon>Bacteria</taxon>
        <taxon>Bacillati</taxon>
        <taxon>Bacillota</taxon>
        <taxon>Clostridia</taxon>
        <taxon>Eubacteriales</taxon>
        <taxon>Oscillospiraceae</taxon>
        <taxon>Fastidiosipila</taxon>
    </lineage>
</organism>
<keyword evidence="8" id="KW-1185">Reference proteome</keyword>
<evidence type="ECO:0000256" key="4">
    <source>
        <dbReference type="ARBA" id="ARBA00022989"/>
    </source>
</evidence>
<name>A0A2S0KNF9_9FIRM</name>
<dbReference type="RefSeq" id="WP_106012493.1">
    <property type="nucleotide sequence ID" value="NZ_CP027226.1"/>
</dbReference>
<dbReference type="PANTHER" id="PTHR30213:SF0">
    <property type="entry name" value="UPF0761 MEMBRANE PROTEIN YIHY"/>
    <property type="match status" value="1"/>
</dbReference>
<dbReference type="Proteomes" id="UP000237947">
    <property type="component" value="Chromosome"/>
</dbReference>
<evidence type="ECO:0000256" key="1">
    <source>
        <dbReference type="ARBA" id="ARBA00004651"/>
    </source>
</evidence>
<evidence type="ECO:0000313" key="7">
    <source>
        <dbReference type="EMBL" id="AVM42537.1"/>
    </source>
</evidence>
<evidence type="ECO:0000313" key="8">
    <source>
        <dbReference type="Proteomes" id="UP000237947"/>
    </source>
</evidence>
<dbReference type="EMBL" id="CP027226">
    <property type="protein sequence ID" value="AVM42537.1"/>
    <property type="molecule type" value="Genomic_DNA"/>
</dbReference>
<sequence>MSEIKEKKWFKTIQGIVNRFSEFEITTAAAASSYYFLFSIFPLILFTINLFSLINPELPELVKNSLPDMNLIIPDPVMNLLLNFMETAGESSKVSVMSFAGIGLLWSASGAIGNTIRTLNTIYRRESNNLNAVLTRALGMIFGLLFGLLLVVILLILSFSQAVINFIETFLPIPNFFKAGGFNLSAYFISFFVLVLVFIFVYGVMSKNRGGFLVTLISATFTSLAWLAISFSMSNIMVNNSRYDLIYGSLSSIIFLMLWMYLAVFSALIGAFIHTELIRYRQIKKMRNETINDSSDETKEEYCSE</sequence>
<protein>
    <recommendedName>
        <fullName evidence="9">YihY/virulence factor BrkB family protein</fullName>
    </recommendedName>
</protein>
<evidence type="ECO:0000256" key="3">
    <source>
        <dbReference type="ARBA" id="ARBA00022692"/>
    </source>
</evidence>
<dbReference type="Pfam" id="PF03631">
    <property type="entry name" value="Virul_fac_BrkB"/>
    <property type="match status" value="1"/>
</dbReference>
<dbReference type="PIRSF" id="PIRSF035875">
    <property type="entry name" value="RNase_BN"/>
    <property type="match status" value="1"/>
</dbReference>
<feature type="transmembrane region" description="Helical" evidence="6">
    <location>
        <begin position="34"/>
        <end position="54"/>
    </location>
</feature>
<dbReference type="AlphaFoldDB" id="A0A2S0KNF9"/>
<feature type="transmembrane region" description="Helical" evidence="6">
    <location>
        <begin position="212"/>
        <end position="233"/>
    </location>
</feature>
<dbReference type="NCBIfam" id="TIGR00765">
    <property type="entry name" value="yihY_not_rbn"/>
    <property type="match status" value="1"/>
</dbReference>
<proteinExistence type="predicted"/>
<evidence type="ECO:0000256" key="2">
    <source>
        <dbReference type="ARBA" id="ARBA00022475"/>
    </source>
</evidence>
<feature type="transmembrane region" description="Helical" evidence="6">
    <location>
        <begin position="137"/>
        <end position="164"/>
    </location>
</feature>
<comment type="subcellular location">
    <subcellularLocation>
        <location evidence="1">Cell membrane</location>
        <topology evidence="1">Multi-pass membrane protein</topology>
    </subcellularLocation>
</comment>
<reference evidence="8" key="1">
    <citation type="submission" date="2018-02" db="EMBL/GenBank/DDBJ databases">
        <authorList>
            <person name="Holder M.E."/>
            <person name="Ajami N.J."/>
            <person name="Petrosino J.F."/>
        </authorList>
    </citation>
    <scope>NUCLEOTIDE SEQUENCE [LARGE SCALE GENOMIC DNA]</scope>
    <source>
        <strain evidence="8">CCUG 47711</strain>
    </source>
</reference>
<evidence type="ECO:0000256" key="5">
    <source>
        <dbReference type="ARBA" id="ARBA00023136"/>
    </source>
</evidence>